<organism evidence="2 3">
    <name type="scientific">Colletotrichum cuscutae</name>
    <dbReference type="NCBI Taxonomy" id="1209917"/>
    <lineage>
        <taxon>Eukaryota</taxon>
        <taxon>Fungi</taxon>
        <taxon>Dikarya</taxon>
        <taxon>Ascomycota</taxon>
        <taxon>Pezizomycotina</taxon>
        <taxon>Sordariomycetes</taxon>
        <taxon>Hypocreomycetidae</taxon>
        <taxon>Glomerellales</taxon>
        <taxon>Glomerellaceae</taxon>
        <taxon>Colletotrichum</taxon>
        <taxon>Colletotrichum acutatum species complex</taxon>
    </lineage>
</organism>
<dbReference type="Proteomes" id="UP001239213">
    <property type="component" value="Unassembled WGS sequence"/>
</dbReference>
<dbReference type="EMBL" id="MPDP01000305">
    <property type="protein sequence ID" value="KAK1449587.1"/>
    <property type="molecule type" value="Genomic_DNA"/>
</dbReference>
<sequence>MYPVPVTRTPQDFAGQRNRASTTRTPQGIAAEEMRSHIAVRRYRHTQIVAMFWL</sequence>
<keyword evidence="3" id="KW-1185">Reference proteome</keyword>
<evidence type="ECO:0000313" key="3">
    <source>
        <dbReference type="Proteomes" id="UP001239213"/>
    </source>
</evidence>
<feature type="region of interest" description="Disordered" evidence="1">
    <location>
        <begin position="1"/>
        <end position="28"/>
    </location>
</feature>
<comment type="caution">
    <text evidence="2">The sequence shown here is derived from an EMBL/GenBank/DDBJ whole genome shotgun (WGS) entry which is preliminary data.</text>
</comment>
<gene>
    <name evidence="2" type="ORF">CCUS01_11470</name>
</gene>
<evidence type="ECO:0000313" key="2">
    <source>
        <dbReference type="EMBL" id="KAK1449587.1"/>
    </source>
</evidence>
<proteinExistence type="predicted"/>
<dbReference type="AlphaFoldDB" id="A0AAI9U4E7"/>
<reference evidence="2" key="1">
    <citation type="submission" date="2016-11" db="EMBL/GenBank/DDBJ databases">
        <title>The genome sequence of Colletotrichum cuscutae.</title>
        <authorList>
            <person name="Baroncelli R."/>
        </authorList>
    </citation>
    <scope>NUCLEOTIDE SEQUENCE</scope>
    <source>
        <strain evidence="2">IMI 304802</strain>
    </source>
</reference>
<name>A0AAI9U4E7_9PEZI</name>
<evidence type="ECO:0000256" key="1">
    <source>
        <dbReference type="SAM" id="MobiDB-lite"/>
    </source>
</evidence>
<accession>A0AAI9U4E7</accession>
<protein>
    <submittedName>
        <fullName evidence="2">Uncharacterized protein</fullName>
    </submittedName>
</protein>